<evidence type="ECO:0000313" key="5">
    <source>
        <dbReference type="Proteomes" id="UP000289200"/>
    </source>
</evidence>
<name>A0A447D086_9BRAD</name>
<organism evidence="4 5">
    <name type="scientific">Rhodoplanes serenus</name>
    <dbReference type="NCBI Taxonomy" id="200615"/>
    <lineage>
        <taxon>Bacteria</taxon>
        <taxon>Pseudomonadati</taxon>
        <taxon>Pseudomonadota</taxon>
        <taxon>Alphaproteobacteria</taxon>
        <taxon>Hyphomicrobiales</taxon>
        <taxon>Nitrobacteraceae</taxon>
        <taxon>Rhodoplanes</taxon>
    </lineage>
</organism>
<feature type="domain" description="Nudix hydrolase" evidence="3">
    <location>
        <begin position="4"/>
        <end position="130"/>
    </location>
</feature>
<sequence>MARMHVLAAGGIVVRHGPAPLVAVVQRRKDRGWVLPKGKLKPDEAPIAAALREAMEETGHEVEVFEFLGVTSHQGHDTLKLSQFWRMQAGDAPVRSPARDIRAVDWLPLVEAVARLSNPHEKAFLGGVGPSAVAAATIGLRARPGITATDAMAELRAMVVEPAAPRDRSASAPSPGLLRRFVQGWTTSRSG</sequence>
<evidence type="ECO:0000313" key="4">
    <source>
        <dbReference type="EMBL" id="VCU10939.1"/>
    </source>
</evidence>
<keyword evidence="5" id="KW-1185">Reference proteome</keyword>
<dbReference type="GO" id="GO:0006167">
    <property type="term" value="P:AMP biosynthetic process"/>
    <property type="evidence" value="ECO:0007669"/>
    <property type="project" value="TreeGrafter"/>
</dbReference>
<dbReference type="EMBL" id="UWOC01000183">
    <property type="protein sequence ID" value="VCU10939.1"/>
    <property type="molecule type" value="Genomic_DNA"/>
</dbReference>
<dbReference type="Pfam" id="PF00293">
    <property type="entry name" value="NUDIX"/>
    <property type="match status" value="1"/>
</dbReference>
<dbReference type="InterPro" id="IPR020084">
    <property type="entry name" value="NUDIX_hydrolase_CS"/>
</dbReference>
<comment type="cofactor">
    <cofactor evidence="1">
        <name>Mg(2+)</name>
        <dbReference type="ChEBI" id="CHEBI:18420"/>
    </cofactor>
</comment>
<reference evidence="5" key="1">
    <citation type="submission" date="2018-10" db="EMBL/GenBank/DDBJ databases">
        <authorList>
            <person name="Peiro R."/>
            <person name="Begona"/>
            <person name="Cbmso G."/>
            <person name="Lopez M."/>
            <person name="Gonzalez S."/>
            <person name="Sacristan E."/>
            <person name="Castillo E."/>
        </authorList>
    </citation>
    <scope>NUCLEOTIDE SEQUENCE [LARGE SCALE GENOMIC DNA]</scope>
</reference>
<protein>
    <submittedName>
        <fullName evidence="4">8-oxo-dGTP diphosphatase 1</fullName>
    </submittedName>
</protein>
<dbReference type="Gene3D" id="3.90.79.10">
    <property type="entry name" value="Nucleoside Triphosphate Pyrophosphohydrolase"/>
    <property type="match status" value="1"/>
</dbReference>
<evidence type="ECO:0000256" key="2">
    <source>
        <dbReference type="ARBA" id="ARBA00022801"/>
    </source>
</evidence>
<dbReference type="SUPFAM" id="SSF55811">
    <property type="entry name" value="Nudix"/>
    <property type="match status" value="1"/>
</dbReference>
<dbReference type="PROSITE" id="PS00893">
    <property type="entry name" value="NUDIX_BOX"/>
    <property type="match status" value="1"/>
</dbReference>
<dbReference type="GO" id="GO:0004081">
    <property type="term" value="F:bis(5'-nucleosyl)-tetraphosphatase (asymmetrical) activity"/>
    <property type="evidence" value="ECO:0007669"/>
    <property type="project" value="TreeGrafter"/>
</dbReference>
<dbReference type="Proteomes" id="UP000289200">
    <property type="component" value="Unassembled WGS sequence"/>
</dbReference>
<dbReference type="AlphaFoldDB" id="A0A447D086"/>
<comment type="caution">
    <text evidence="4">The sequence shown here is derived from an EMBL/GenBank/DDBJ whole genome shotgun (WGS) entry which is preliminary data.</text>
</comment>
<proteinExistence type="predicted"/>
<evidence type="ECO:0000256" key="1">
    <source>
        <dbReference type="ARBA" id="ARBA00001946"/>
    </source>
</evidence>
<dbReference type="CDD" id="cd03673">
    <property type="entry name" value="NUDIX_Ap6A_hydrolase"/>
    <property type="match status" value="1"/>
</dbReference>
<dbReference type="PANTHER" id="PTHR21340:SF0">
    <property type="entry name" value="BIS(5'-NUCLEOSYL)-TETRAPHOSPHATASE [ASYMMETRICAL]"/>
    <property type="match status" value="1"/>
</dbReference>
<accession>A0A447D086</accession>
<evidence type="ECO:0000259" key="3">
    <source>
        <dbReference type="PROSITE" id="PS51462"/>
    </source>
</evidence>
<dbReference type="PROSITE" id="PS51462">
    <property type="entry name" value="NUDIX"/>
    <property type="match status" value="1"/>
</dbReference>
<dbReference type="PANTHER" id="PTHR21340">
    <property type="entry name" value="DIADENOSINE 5,5-P1,P4-TETRAPHOSPHATE PYROPHOSPHOHYDROLASE MUTT"/>
    <property type="match status" value="1"/>
</dbReference>
<dbReference type="InterPro" id="IPR000086">
    <property type="entry name" value="NUDIX_hydrolase_dom"/>
</dbReference>
<dbReference type="InterPro" id="IPR051325">
    <property type="entry name" value="Nudix_hydrolase_domain"/>
</dbReference>
<gene>
    <name evidence="4" type="primary">mutT1_1</name>
    <name evidence="4" type="ORF">RHODGE_RHODGE_04143</name>
</gene>
<dbReference type="GO" id="GO:0006754">
    <property type="term" value="P:ATP biosynthetic process"/>
    <property type="evidence" value="ECO:0007669"/>
    <property type="project" value="TreeGrafter"/>
</dbReference>
<keyword evidence="2" id="KW-0378">Hydrolase</keyword>
<dbReference type="InterPro" id="IPR015797">
    <property type="entry name" value="NUDIX_hydrolase-like_dom_sf"/>
</dbReference>